<organism evidence="1 2">
    <name type="scientific">Lagenidium giganteum</name>
    <dbReference type="NCBI Taxonomy" id="4803"/>
    <lineage>
        <taxon>Eukaryota</taxon>
        <taxon>Sar</taxon>
        <taxon>Stramenopiles</taxon>
        <taxon>Oomycota</taxon>
        <taxon>Peronosporomycetes</taxon>
        <taxon>Pythiales</taxon>
        <taxon>Pythiaceae</taxon>
    </lineage>
</organism>
<evidence type="ECO:0008006" key="3">
    <source>
        <dbReference type="Google" id="ProtNLM"/>
    </source>
</evidence>
<protein>
    <recommendedName>
        <fullName evidence="3">Polyprotein</fullName>
    </recommendedName>
</protein>
<reference evidence="1" key="1">
    <citation type="submission" date="2022-11" db="EMBL/GenBank/DDBJ databases">
        <authorList>
            <person name="Morgan W.R."/>
            <person name="Tartar A."/>
        </authorList>
    </citation>
    <scope>NUCLEOTIDE SEQUENCE</scope>
    <source>
        <strain evidence="1">ARSEF 373</strain>
    </source>
</reference>
<evidence type="ECO:0000313" key="2">
    <source>
        <dbReference type="Proteomes" id="UP001146120"/>
    </source>
</evidence>
<dbReference type="Pfam" id="PF14223">
    <property type="entry name" value="Retrotran_gag_2"/>
    <property type="match status" value="1"/>
</dbReference>
<reference evidence="1" key="2">
    <citation type="journal article" date="2023" name="Microbiol Resour">
        <title>Decontamination and Annotation of the Draft Genome Sequence of the Oomycete Lagenidium giganteum ARSEF 373.</title>
        <authorList>
            <person name="Morgan W.R."/>
            <person name="Tartar A."/>
        </authorList>
    </citation>
    <scope>NUCLEOTIDE SEQUENCE</scope>
    <source>
        <strain evidence="1">ARSEF 373</strain>
    </source>
</reference>
<sequence length="154" mass="17995">MKRSDELLGQDNYFHRSFNMRMTLAKKGLLGHNEGMELETEEWRSNDMKAFAIIAQGVEVQHQSKIHNATSAKQAWEILREYYNKQNIHNRVALTRRLNDFRMDANVSIIEHLDKFDELMTAMETASMKRGRSCFCLEACQMNTTRSCRSSRTV</sequence>
<dbReference type="AlphaFoldDB" id="A0AAV2Z5U7"/>
<comment type="caution">
    <text evidence="1">The sequence shown here is derived from an EMBL/GenBank/DDBJ whole genome shotgun (WGS) entry which is preliminary data.</text>
</comment>
<dbReference type="Proteomes" id="UP001146120">
    <property type="component" value="Unassembled WGS sequence"/>
</dbReference>
<keyword evidence="2" id="KW-1185">Reference proteome</keyword>
<gene>
    <name evidence="1" type="ORF">N0F65_010654</name>
</gene>
<evidence type="ECO:0000313" key="1">
    <source>
        <dbReference type="EMBL" id="DBA02726.1"/>
    </source>
</evidence>
<name>A0AAV2Z5U7_9STRA</name>
<proteinExistence type="predicted"/>
<accession>A0AAV2Z5U7</accession>
<dbReference type="EMBL" id="DAKRPA010000027">
    <property type="protein sequence ID" value="DBA02726.1"/>
    <property type="molecule type" value="Genomic_DNA"/>
</dbReference>